<evidence type="ECO:0000313" key="2">
    <source>
        <dbReference type="EMBL" id="KAK7490447.1"/>
    </source>
</evidence>
<proteinExistence type="predicted"/>
<comment type="caution">
    <text evidence="2">The sequence shown here is derived from an EMBL/GenBank/DDBJ whole genome shotgun (WGS) entry which is preliminary data.</text>
</comment>
<feature type="compositionally biased region" description="Low complexity" evidence="1">
    <location>
        <begin position="701"/>
        <end position="719"/>
    </location>
</feature>
<dbReference type="InterPro" id="IPR028236">
    <property type="entry name" value="CPLANE1"/>
</dbReference>
<feature type="compositionally biased region" description="Basic and acidic residues" evidence="1">
    <location>
        <begin position="263"/>
        <end position="273"/>
    </location>
</feature>
<dbReference type="Pfam" id="PF15392">
    <property type="entry name" value="Joubert"/>
    <property type="match status" value="1"/>
</dbReference>
<accession>A0ABD0KTF3</accession>
<feature type="compositionally biased region" description="Basic and acidic residues" evidence="1">
    <location>
        <begin position="720"/>
        <end position="729"/>
    </location>
</feature>
<evidence type="ECO:0000313" key="3">
    <source>
        <dbReference type="Proteomes" id="UP001519460"/>
    </source>
</evidence>
<feature type="compositionally biased region" description="Basic and acidic residues" evidence="1">
    <location>
        <begin position="1129"/>
        <end position="1139"/>
    </location>
</feature>
<dbReference type="Proteomes" id="UP001519460">
    <property type="component" value="Unassembled WGS sequence"/>
</dbReference>
<feature type="region of interest" description="Disordered" evidence="1">
    <location>
        <begin position="176"/>
        <end position="201"/>
    </location>
</feature>
<feature type="compositionally biased region" description="Basic residues" evidence="1">
    <location>
        <begin position="1214"/>
        <end position="1224"/>
    </location>
</feature>
<feature type="region of interest" description="Disordered" evidence="1">
    <location>
        <begin position="55"/>
        <end position="83"/>
    </location>
</feature>
<feature type="compositionally biased region" description="Polar residues" evidence="1">
    <location>
        <begin position="963"/>
        <end position="987"/>
    </location>
</feature>
<feature type="region of interest" description="Disordered" evidence="1">
    <location>
        <begin position="1197"/>
        <end position="1225"/>
    </location>
</feature>
<feature type="region of interest" description="Disordered" evidence="1">
    <location>
        <begin position="117"/>
        <end position="149"/>
    </location>
</feature>
<dbReference type="PANTHER" id="PTHR14492">
    <property type="entry name" value="JBTS17"/>
    <property type="match status" value="1"/>
</dbReference>
<dbReference type="PANTHER" id="PTHR14492:SF4">
    <property type="entry name" value="CILIOGENESIS AND PLANAR POLARITY EFFECTOR 1"/>
    <property type="match status" value="1"/>
</dbReference>
<name>A0ABD0KTF3_9CAEN</name>
<feature type="compositionally biased region" description="Basic and acidic residues" evidence="1">
    <location>
        <begin position="1030"/>
        <end position="1040"/>
    </location>
</feature>
<feature type="region of interest" description="Disordered" evidence="1">
    <location>
        <begin position="889"/>
        <end position="1158"/>
    </location>
</feature>
<gene>
    <name evidence="2" type="ORF">BaRGS_00018233</name>
</gene>
<feature type="compositionally biased region" description="Basic and acidic residues" evidence="1">
    <location>
        <begin position="290"/>
        <end position="311"/>
    </location>
</feature>
<reference evidence="2 3" key="1">
    <citation type="journal article" date="2023" name="Sci. Data">
        <title>Genome assembly of the Korean intertidal mud-creeper Batillaria attramentaria.</title>
        <authorList>
            <person name="Patra A.K."/>
            <person name="Ho P.T."/>
            <person name="Jun S."/>
            <person name="Lee S.J."/>
            <person name="Kim Y."/>
            <person name="Won Y.J."/>
        </authorList>
    </citation>
    <scope>NUCLEOTIDE SEQUENCE [LARGE SCALE GENOMIC DNA]</scope>
    <source>
        <strain evidence="2">Wonlab-2016</strain>
    </source>
</reference>
<feature type="compositionally biased region" description="Basic and acidic residues" evidence="1">
    <location>
        <begin position="71"/>
        <end position="83"/>
    </location>
</feature>
<feature type="compositionally biased region" description="Basic residues" evidence="1">
    <location>
        <begin position="323"/>
        <end position="341"/>
    </location>
</feature>
<dbReference type="EMBL" id="JACVVK020000126">
    <property type="protein sequence ID" value="KAK7490447.1"/>
    <property type="molecule type" value="Genomic_DNA"/>
</dbReference>
<sequence>MAVGKAQLPAARRRYGADVLSLPKCTPFQIRKSLGLIQQHSLAAMMGAIDGGEGDDFHGVPLDHNQSGLDPNRRDGQHRGRDASMRHALSELHNLQQQTSRGQSSTHRPVQERVVASTSAGPLHMSHLASSTSGADDRENIPPPVSGIPQFLRMPAEREQDGFRLPQIPVPAWGPERQPAPQPGIGGAFRPPPPSYEQSSQLRPLSFGHIPPQVTTPRQDPLESSGGLISIPLLRLPQAGFPQTCQEPMFGRLVPPEYLSAEMEEKERQEAAKQRHLQGFHEQLAAQRMQAERDARAKAEQRKAAARSQRDEAEEMEEEIQRRREKKVSAKRVAVKGKKEKAKPASPSPKPNAEPAEEEEQTVEEADKTESEDETENSEIHPGYAIPPGVFEGYEHLEKELGAEADSETRFQYKMAQAMRRQLEKEKERWLRQRKVDFATNTREHRDASVDVQRSFESIRTGEAATSVTKDTGVDPLHEAIAEYNRTRQGVAVPPDVFLGLHFADGEQGPSDEATRGRNRAFLNVVDVHASSVLRDIPERGQAEQGTDATAKPSYYSAQRTSAQDMGALEESLREQLEPAVVRRGHDSVTVRMFERRTPGDDRVSVALLPRSSVRDSKTALVQRLQAMNDQMAAMDEMSHNIESGLHNSKLLLDTLHSMNEVNQSVPDVSLQVPDVGRRSDEFLSARDIRRSADTLTPKVSAGSPAATARRSARSPAISDHSRRSDISRSGEVSHVSGVSGISDIIGEVLADGGVDLTAAGLTKEEADMLAARARYKRGPHSPRTSADELKQMVQAAEGAKSPEMKRREIHKWMTEKYAERQQEYLKNLSTLKEREHSPYKPSAPCRTLEEEREWRRKERARQFMIQRMLDAEYLIGSAMTDAIEQHPEFVRSRSPSPSSTSGARTRSPPRSPSRSPRRSLSRSPQRRERDRNASSDVTPQMARPMDKTFRVGSPPQPKGILKQTQSGSSIGPSASQTRQIQVQPTRESVEFDQTVESSSDLRDYMNAIQDMESSAEAEPKRKTRPSGRHRPEPIPEKPQKAYKPKPFTELVRMQRPEVTRQQPSEPPDEKYIKEVKAEKARMQAESARSRNAAPAEGTPSRKTQKAIDSARKAYAPIAKPTSPRRVKTYTERLQELKPTRRYATPIVPRQHMPDSVSARSARSTLMSQRRPVGPPHKPMTYVEQLKKINAAAATTAKKTAKRLGPRTPTKTRMTSHRAPHRPKTYTEQLQELNAPFKKTFRSTARGPSSLSSARSRPYGDPYAVASEDALSVISDWSMDDDVRKLIYDDQESTVGYTANGTEASYAIDHFVAPSEAGASDYYDVIMGEGDPDLGFDYRDSVDVSELERIAEGASVGSGSVLSVIDWDAVDKLIEDV</sequence>
<feature type="region of interest" description="Disordered" evidence="1">
    <location>
        <begin position="694"/>
        <end position="734"/>
    </location>
</feature>
<organism evidence="2 3">
    <name type="scientific">Batillaria attramentaria</name>
    <dbReference type="NCBI Taxonomy" id="370345"/>
    <lineage>
        <taxon>Eukaryota</taxon>
        <taxon>Metazoa</taxon>
        <taxon>Spiralia</taxon>
        <taxon>Lophotrochozoa</taxon>
        <taxon>Mollusca</taxon>
        <taxon>Gastropoda</taxon>
        <taxon>Caenogastropoda</taxon>
        <taxon>Sorbeoconcha</taxon>
        <taxon>Cerithioidea</taxon>
        <taxon>Batillariidae</taxon>
        <taxon>Batillaria</taxon>
    </lineage>
</organism>
<evidence type="ECO:0000256" key="1">
    <source>
        <dbReference type="SAM" id="MobiDB-lite"/>
    </source>
</evidence>
<protein>
    <submittedName>
        <fullName evidence="2">Uncharacterized protein</fullName>
    </submittedName>
</protein>
<feature type="compositionally biased region" description="Basic and acidic residues" evidence="1">
    <location>
        <begin position="1068"/>
        <end position="1083"/>
    </location>
</feature>
<feature type="compositionally biased region" description="Acidic residues" evidence="1">
    <location>
        <begin position="355"/>
        <end position="364"/>
    </location>
</feature>
<feature type="compositionally biased region" description="Low complexity" evidence="1">
    <location>
        <begin position="893"/>
        <end position="915"/>
    </location>
</feature>
<feature type="region of interest" description="Disordered" evidence="1">
    <location>
        <begin position="262"/>
        <end position="390"/>
    </location>
</feature>
<keyword evidence="3" id="KW-1185">Reference proteome</keyword>